<protein>
    <recommendedName>
        <fullName evidence="5">SMC domain protein</fullName>
    </recommendedName>
</protein>
<feature type="domain" description="ATPase AAA-type core" evidence="1">
    <location>
        <begin position="325"/>
        <end position="409"/>
    </location>
</feature>
<name>A1RVW5_PYRIL</name>
<evidence type="ECO:0000313" key="3">
    <source>
        <dbReference type="EMBL" id="ABL89097.1"/>
    </source>
</evidence>
<proteinExistence type="predicted"/>
<dbReference type="Proteomes" id="UP000002595">
    <property type="component" value="Chromosome"/>
</dbReference>
<accession>A1RVW5</accession>
<keyword evidence="4" id="KW-1185">Reference proteome</keyword>
<evidence type="ECO:0000313" key="4">
    <source>
        <dbReference type="Proteomes" id="UP000002595"/>
    </source>
</evidence>
<dbReference type="GO" id="GO:0000731">
    <property type="term" value="P:DNA synthesis involved in DNA repair"/>
    <property type="evidence" value="ECO:0007669"/>
    <property type="project" value="TreeGrafter"/>
</dbReference>
<organism evidence="3 4">
    <name type="scientific">Pyrobaculum islandicum (strain DSM 4184 / JCM 9189 / GEO3)</name>
    <dbReference type="NCBI Taxonomy" id="384616"/>
    <lineage>
        <taxon>Archaea</taxon>
        <taxon>Thermoproteota</taxon>
        <taxon>Thermoprotei</taxon>
        <taxon>Thermoproteales</taxon>
        <taxon>Thermoproteaceae</taxon>
        <taxon>Pyrobaculum</taxon>
    </lineage>
</organism>
<dbReference type="GO" id="GO:0005524">
    <property type="term" value="F:ATP binding"/>
    <property type="evidence" value="ECO:0007669"/>
    <property type="project" value="InterPro"/>
</dbReference>
<dbReference type="InterPro" id="IPR038729">
    <property type="entry name" value="Rad50/SbcC_AAA"/>
</dbReference>
<dbReference type="SUPFAM" id="SSF52540">
    <property type="entry name" value="P-loop containing nucleoside triphosphate hydrolases"/>
    <property type="match status" value="1"/>
</dbReference>
<dbReference type="PANTHER" id="PTHR32182:SF22">
    <property type="entry name" value="ATP-DEPENDENT ENDONUCLEASE, OLD FAMILY-RELATED"/>
    <property type="match status" value="1"/>
</dbReference>
<reference evidence="3" key="1">
    <citation type="submission" date="2006-12" db="EMBL/GenBank/DDBJ databases">
        <title>Complete sequence of Pyrobaculum islandicum DSM 4184.</title>
        <authorList>
            <person name="Copeland A."/>
            <person name="Lucas S."/>
            <person name="Lapidus A."/>
            <person name="Barry K."/>
            <person name="Detter J.C."/>
            <person name="Glavina del Rio T."/>
            <person name="Dalin E."/>
            <person name="Tice H."/>
            <person name="Pitluck S."/>
            <person name="Meincke L."/>
            <person name="Brettin T."/>
            <person name="Bruce D."/>
            <person name="Han C."/>
            <person name="Tapia R."/>
            <person name="Gilna P."/>
            <person name="Schmutz J."/>
            <person name="Larimer F."/>
            <person name="Land M."/>
            <person name="Hauser L."/>
            <person name="Kyrpides N."/>
            <person name="Mikhailova N."/>
            <person name="Cozen A.E."/>
            <person name="Fitz-Gibbon S.T."/>
            <person name="House C.H."/>
            <person name="Saltikov C."/>
            <person name="Lowe T."/>
            <person name="Richardson P."/>
        </authorList>
    </citation>
    <scope>NUCLEOTIDE SEQUENCE [LARGE SCALE GENOMIC DNA]</scope>
    <source>
        <strain evidence="3">DSM 4184</strain>
    </source>
</reference>
<dbReference type="HOGENOM" id="CLU_603596_0_0_2"/>
<dbReference type="GO" id="GO:0006302">
    <property type="term" value="P:double-strand break repair"/>
    <property type="evidence" value="ECO:0007669"/>
    <property type="project" value="TreeGrafter"/>
</dbReference>
<dbReference type="InterPro" id="IPR027417">
    <property type="entry name" value="P-loop_NTPase"/>
</dbReference>
<dbReference type="InterPro" id="IPR003959">
    <property type="entry name" value="ATPase_AAA_core"/>
</dbReference>
<sequence>MSHVMYVFVRKVVVRNFKSIGELELELRPGVNLLVGPNGAGKSNVLEAIRFARRALVEATSPYLPHVPDYLSPLDVIYGRDPRREVALGLGLELYGEVGGEWLSAYAEFTTYLRYRPQPYETIEPVRHVVKIGDTQAEIDRGGIAITAPKEHFDRALKWIEEYAKRIPFKLAEPKEEGGRTVVSYRWDMEAPLQLEGLRHVLWPGPRGRASEDLLACSQVAGGTLLPFPVALGRARRPRGIRLGLPPGFCLDDVLEAVRGALGRVVFLRHVERRAEPVPIAGGDVLDERGRNVAAVLFSYRGRFGRNPESVDRALAALFPGVVLEVRQLYNSALLVAREGDVELPPSNIPDGLLKLVVLMLAVDLGPSLLLVDEVENSMHARLLEYVVDVFNGLGVPVLLATHSPVVVDLVDLERIYFLSRGPEGTRAEAVQNPEELRRRLSEAGIAVSDYFFYTKRYGG</sequence>
<dbReference type="GO" id="GO:0016887">
    <property type="term" value="F:ATP hydrolysis activity"/>
    <property type="evidence" value="ECO:0007669"/>
    <property type="project" value="InterPro"/>
</dbReference>
<dbReference type="STRING" id="384616.Pisl_1950"/>
<dbReference type="Pfam" id="PF13304">
    <property type="entry name" value="AAA_21"/>
    <property type="match status" value="1"/>
</dbReference>
<feature type="domain" description="Rad50/SbcC-type AAA" evidence="2">
    <location>
        <begin position="11"/>
        <end position="52"/>
    </location>
</feature>
<dbReference type="Pfam" id="PF13476">
    <property type="entry name" value="AAA_23"/>
    <property type="match status" value="1"/>
</dbReference>
<evidence type="ECO:0000259" key="1">
    <source>
        <dbReference type="Pfam" id="PF13304"/>
    </source>
</evidence>
<dbReference type="eggNOG" id="arCOG03242">
    <property type="taxonomic scope" value="Archaea"/>
</dbReference>
<evidence type="ECO:0000259" key="2">
    <source>
        <dbReference type="Pfam" id="PF13476"/>
    </source>
</evidence>
<dbReference type="PANTHER" id="PTHR32182">
    <property type="entry name" value="DNA REPLICATION AND REPAIR PROTEIN RECF"/>
    <property type="match status" value="1"/>
</dbReference>
<dbReference type="EMBL" id="CP000504">
    <property type="protein sequence ID" value="ABL89097.1"/>
    <property type="molecule type" value="Genomic_DNA"/>
</dbReference>
<dbReference type="Gene3D" id="3.40.50.300">
    <property type="entry name" value="P-loop containing nucleotide triphosphate hydrolases"/>
    <property type="match status" value="2"/>
</dbReference>
<dbReference type="AlphaFoldDB" id="A1RVW5"/>
<gene>
    <name evidence="3" type="ordered locus">Pisl_1950</name>
</gene>
<evidence type="ECO:0008006" key="5">
    <source>
        <dbReference type="Google" id="ProtNLM"/>
    </source>
</evidence>
<dbReference type="KEGG" id="pis:Pisl_1950"/>